<evidence type="ECO:0008006" key="4">
    <source>
        <dbReference type="Google" id="ProtNLM"/>
    </source>
</evidence>
<keyword evidence="1" id="KW-1133">Transmembrane helix</keyword>
<keyword evidence="3" id="KW-1185">Reference proteome</keyword>
<keyword evidence="1" id="KW-0472">Membrane</keyword>
<name>A0ABW6SJV7_9ACTN</name>
<gene>
    <name evidence="2" type="ORF">ACFYXI_06580</name>
</gene>
<accession>A0ABW6SJV7</accession>
<reference evidence="2 3" key="1">
    <citation type="submission" date="2024-10" db="EMBL/GenBank/DDBJ databases">
        <title>The Natural Products Discovery Center: Release of the First 8490 Sequenced Strains for Exploring Actinobacteria Biosynthetic Diversity.</title>
        <authorList>
            <person name="Kalkreuter E."/>
            <person name="Kautsar S.A."/>
            <person name="Yang D."/>
            <person name="Bader C.D."/>
            <person name="Teijaro C.N."/>
            <person name="Fluegel L."/>
            <person name="Davis C.M."/>
            <person name="Simpson J.R."/>
            <person name="Lauterbach L."/>
            <person name="Steele A.D."/>
            <person name="Gui C."/>
            <person name="Meng S."/>
            <person name="Li G."/>
            <person name="Viehrig K."/>
            <person name="Ye F."/>
            <person name="Su P."/>
            <person name="Kiefer A.F."/>
            <person name="Nichols A."/>
            <person name="Cepeda A.J."/>
            <person name="Yan W."/>
            <person name="Fan B."/>
            <person name="Jiang Y."/>
            <person name="Adhikari A."/>
            <person name="Zheng C.-J."/>
            <person name="Schuster L."/>
            <person name="Cowan T.M."/>
            <person name="Smanski M.J."/>
            <person name="Chevrette M.G."/>
            <person name="De Carvalho L.P.S."/>
            <person name="Shen B."/>
        </authorList>
    </citation>
    <scope>NUCLEOTIDE SEQUENCE [LARGE SCALE GENOMIC DNA]</scope>
    <source>
        <strain evidence="2 3">NPDC002173</strain>
    </source>
</reference>
<keyword evidence="1" id="KW-0812">Transmembrane</keyword>
<proteinExistence type="predicted"/>
<organism evidence="2 3">
    <name type="scientific">Microtetraspora malaysiensis</name>
    <dbReference type="NCBI Taxonomy" id="161358"/>
    <lineage>
        <taxon>Bacteria</taxon>
        <taxon>Bacillati</taxon>
        <taxon>Actinomycetota</taxon>
        <taxon>Actinomycetes</taxon>
        <taxon>Streptosporangiales</taxon>
        <taxon>Streptosporangiaceae</taxon>
        <taxon>Microtetraspora</taxon>
    </lineage>
</organism>
<dbReference type="RefSeq" id="WP_387409246.1">
    <property type="nucleotide sequence ID" value="NZ_JBIASD010000003.1"/>
</dbReference>
<evidence type="ECO:0000313" key="3">
    <source>
        <dbReference type="Proteomes" id="UP001602013"/>
    </source>
</evidence>
<feature type="transmembrane region" description="Helical" evidence="1">
    <location>
        <begin position="84"/>
        <end position="106"/>
    </location>
</feature>
<protein>
    <recommendedName>
        <fullName evidence="4">DUF4157 domain-containing protein</fullName>
    </recommendedName>
</protein>
<evidence type="ECO:0000313" key="2">
    <source>
        <dbReference type="EMBL" id="MFF3665244.1"/>
    </source>
</evidence>
<dbReference type="EMBL" id="JBIASD010000003">
    <property type="protein sequence ID" value="MFF3665244.1"/>
    <property type="molecule type" value="Genomic_DNA"/>
</dbReference>
<sequence>MRWHRVRQVVNVVNLSTPAGLLIARIGGATPRKGEHGLIFAHGYRIPFPVAGAFTVGNVILTKNADGYLVGELLDHESRHATQYVLCAGLPMLPLYLLAAAVSLLICGDPASYNVFERLAGLEDGGYARRRPRWRRARDTVRPGHAPTRRRSD</sequence>
<evidence type="ECO:0000256" key="1">
    <source>
        <dbReference type="SAM" id="Phobius"/>
    </source>
</evidence>
<comment type="caution">
    <text evidence="2">The sequence shown here is derived from an EMBL/GenBank/DDBJ whole genome shotgun (WGS) entry which is preliminary data.</text>
</comment>
<dbReference type="Proteomes" id="UP001602013">
    <property type="component" value="Unassembled WGS sequence"/>
</dbReference>